<evidence type="ECO:0000313" key="2">
    <source>
        <dbReference type="EMBL" id="QJH93392.1"/>
    </source>
</evidence>
<protein>
    <submittedName>
        <fullName evidence="1">Uncharacterized protein</fullName>
    </submittedName>
</protein>
<proteinExistence type="predicted"/>
<dbReference type="EMBL" id="MT143971">
    <property type="protein sequence ID" value="QJA43823.1"/>
    <property type="molecule type" value="Genomic_DNA"/>
</dbReference>
<accession>A0A6H1Z7H1</accession>
<sequence>MTRPWKDKPLSEIMSYLAQGPISAVVDLSLADSGLYRAMQELCCRVLEDEVGEIKIPEGRELRPSREELHAMVSQLLYRFGSASPSALAEHLLIAMHEWGALAPGYEPDGMPYHRSWPKRVF</sequence>
<dbReference type="AlphaFoldDB" id="A0A6H1Z7H1"/>
<dbReference type="EMBL" id="MT144588">
    <property type="protein sequence ID" value="QJH93392.1"/>
    <property type="molecule type" value="Genomic_DNA"/>
</dbReference>
<name>A0A6H1Z7H1_9ZZZZ</name>
<reference evidence="1" key="1">
    <citation type="submission" date="2020-03" db="EMBL/GenBank/DDBJ databases">
        <title>The deep terrestrial virosphere.</title>
        <authorList>
            <person name="Holmfeldt K."/>
            <person name="Nilsson E."/>
            <person name="Simone D."/>
            <person name="Lopez-Fernandez M."/>
            <person name="Wu X."/>
            <person name="de Brujin I."/>
            <person name="Lundin D."/>
            <person name="Andersson A."/>
            <person name="Bertilsson S."/>
            <person name="Dopson M."/>
        </authorList>
    </citation>
    <scope>NUCLEOTIDE SEQUENCE</scope>
    <source>
        <strain evidence="1">TM448A00064</strain>
        <strain evidence="2">TM448B00061</strain>
    </source>
</reference>
<organism evidence="1">
    <name type="scientific">viral metagenome</name>
    <dbReference type="NCBI Taxonomy" id="1070528"/>
    <lineage>
        <taxon>unclassified sequences</taxon>
        <taxon>metagenomes</taxon>
        <taxon>organismal metagenomes</taxon>
    </lineage>
</organism>
<evidence type="ECO:0000313" key="1">
    <source>
        <dbReference type="EMBL" id="QJA43823.1"/>
    </source>
</evidence>
<gene>
    <name evidence="1" type="ORF">TM448A00064_0002</name>
    <name evidence="2" type="ORF">TM448B00061_0012</name>
</gene>